<feature type="domain" description="Adenylosuccinate lyase C-terminal" evidence="2">
    <location>
        <begin position="380"/>
        <end position="459"/>
    </location>
</feature>
<dbReference type="InterPro" id="IPR000362">
    <property type="entry name" value="Fumarate_lyase_fam"/>
</dbReference>
<dbReference type="Gene3D" id="1.20.200.10">
    <property type="entry name" value="Fumarase/aspartase (Central domain)"/>
    <property type="match status" value="1"/>
</dbReference>
<dbReference type="InterPro" id="IPR008948">
    <property type="entry name" value="L-Aspartase-like"/>
</dbReference>
<dbReference type="AlphaFoldDB" id="Q1YSL1"/>
<accession>Q1YSL1</accession>
<keyword evidence="4" id="KW-1185">Reference proteome</keyword>
<evidence type="ECO:0000313" key="3">
    <source>
        <dbReference type="EMBL" id="EAS47195.1"/>
    </source>
</evidence>
<dbReference type="InterPro" id="IPR019468">
    <property type="entry name" value="AdenyloSucc_lyase_C"/>
</dbReference>
<dbReference type="PANTHER" id="PTHR43172:SF1">
    <property type="entry name" value="ADENYLOSUCCINATE LYASE"/>
    <property type="match status" value="1"/>
</dbReference>
<dbReference type="Gene3D" id="1.10.40.30">
    <property type="entry name" value="Fumarase/aspartase (C-terminal domain)"/>
    <property type="match status" value="1"/>
</dbReference>
<dbReference type="SMART" id="SM00998">
    <property type="entry name" value="ADSL_C"/>
    <property type="match status" value="1"/>
</dbReference>
<dbReference type="InterPro" id="IPR020557">
    <property type="entry name" value="Fumarate_lyase_CS"/>
</dbReference>
<dbReference type="EMBL" id="AAPI01000003">
    <property type="protein sequence ID" value="EAS47195.1"/>
    <property type="molecule type" value="Genomic_DNA"/>
</dbReference>
<gene>
    <name evidence="3" type="ORF">GB2207_11278</name>
</gene>
<name>Q1YSL1_9GAMM</name>
<dbReference type="PROSITE" id="PS00163">
    <property type="entry name" value="FUMARATE_LYASES"/>
    <property type="match status" value="1"/>
</dbReference>
<dbReference type="PRINTS" id="PR00145">
    <property type="entry name" value="ARGSUCLYASE"/>
</dbReference>
<evidence type="ECO:0000256" key="1">
    <source>
        <dbReference type="ARBA" id="ARBA00023239"/>
    </source>
</evidence>
<dbReference type="Pfam" id="PF00206">
    <property type="entry name" value="Lyase_1"/>
    <property type="match status" value="1"/>
</dbReference>
<evidence type="ECO:0000259" key="2">
    <source>
        <dbReference type="SMART" id="SM00998"/>
    </source>
</evidence>
<dbReference type="Proteomes" id="UP000005555">
    <property type="component" value="Unassembled WGS sequence"/>
</dbReference>
<dbReference type="InterPro" id="IPR024083">
    <property type="entry name" value="Fumarase/histidase_N"/>
</dbReference>
<comment type="caution">
    <text evidence="3">The sequence shown here is derived from an EMBL/GenBank/DDBJ whole genome shotgun (WGS) entry which is preliminary data.</text>
</comment>
<dbReference type="SUPFAM" id="SSF48557">
    <property type="entry name" value="L-aspartase-like"/>
    <property type="match status" value="1"/>
</dbReference>
<dbReference type="eggNOG" id="COG0015">
    <property type="taxonomic scope" value="Bacteria"/>
</dbReference>
<dbReference type="STRING" id="314287.GB2207_11278"/>
<dbReference type="PANTHER" id="PTHR43172">
    <property type="entry name" value="ADENYLOSUCCINATE LYASE"/>
    <property type="match status" value="1"/>
</dbReference>
<sequence length="475" mass="53059">MKIEYIYSLFVCLAIGFNGLTFADPNEGARAKQRVAEIFSRQYQVQRLLDIEAALARVQADLNIIPDWAAEELTRKAQVSNVPLDQLKEERARVRHSMVSLLNIWQHSIEGGAEEYMHYGATTVDIFNTAMVLQLYDASAVLLDQLRLLENIMIGLADEYKATPMIGRTLGQHALPITFGKKVSSWLGENRRNIERLKAVRTQIAQSTIMKGAVGSYLGLGDKGMEIERGVARELGLKAPIVSDWHPARDVFADYALTLALISKSYGRIGNELFLLNMTDIGETEEILPETAVGSSTMPHKKNPKVPDKLIHYSRFIPRLAEVILDDVVNSFERDDSSGARVVVEEITKQAASMLEDAFYALSNLTVKTSQMKANLEKTRGLIMTQRLTFALADKIGKTTANTRMHELALLALNTNITLREAIELSPDIAQHFSKKKLDELLDAKTYLGLAVEQVEAVIAYCLEQQQAERQLPNL</sequence>
<evidence type="ECO:0000313" key="4">
    <source>
        <dbReference type="Proteomes" id="UP000005555"/>
    </source>
</evidence>
<dbReference type="GO" id="GO:0004018">
    <property type="term" value="F:N6-(1,2-dicarboxyethyl)AMP AMP-lyase (fumarate-forming) activity"/>
    <property type="evidence" value="ECO:0007669"/>
    <property type="project" value="TreeGrafter"/>
</dbReference>
<protein>
    <submittedName>
        <fullName evidence="3">Adenylosuccinate lyase (PurB)</fullName>
    </submittedName>
</protein>
<organism evidence="3 4">
    <name type="scientific">gamma proteobacterium HTCC2207</name>
    <dbReference type="NCBI Taxonomy" id="314287"/>
    <lineage>
        <taxon>Bacteria</taxon>
        <taxon>Pseudomonadati</taxon>
        <taxon>Pseudomonadota</taxon>
        <taxon>Gammaproteobacteria</taxon>
        <taxon>Cellvibrionales</taxon>
        <taxon>Porticoccaceae</taxon>
        <taxon>SAR92 clade</taxon>
    </lineage>
</organism>
<dbReference type="PRINTS" id="PR00149">
    <property type="entry name" value="FUMRATELYASE"/>
</dbReference>
<dbReference type="GO" id="GO:0044208">
    <property type="term" value="P:'de novo' AMP biosynthetic process"/>
    <property type="evidence" value="ECO:0007669"/>
    <property type="project" value="TreeGrafter"/>
</dbReference>
<dbReference type="Gene3D" id="1.10.275.10">
    <property type="entry name" value="Fumarase/aspartase (N-terminal domain)"/>
    <property type="match status" value="1"/>
</dbReference>
<reference evidence="3 4" key="1">
    <citation type="submission" date="2006-03" db="EMBL/GenBank/DDBJ databases">
        <authorList>
            <person name="Giovannoni S.J."/>
            <person name="Cho J.-C."/>
            <person name="Ferriera S."/>
            <person name="Johnson J."/>
            <person name="Kravitz S."/>
            <person name="Halpern A."/>
            <person name="Remington K."/>
            <person name="Beeson K."/>
            <person name="Tran B."/>
            <person name="Rogers Y.-H."/>
            <person name="Friedman R."/>
            <person name="Venter J.C."/>
        </authorList>
    </citation>
    <scope>NUCLEOTIDE SEQUENCE [LARGE SCALE GENOMIC DNA]</scope>
    <source>
        <strain evidence="3 4">HTCC2207</strain>
    </source>
</reference>
<keyword evidence="1 3" id="KW-0456">Lyase</keyword>
<dbReference type="Pfam" id="PF10397">
    <property type="entry name" value="ADSL_C"/>
    <property type="match status" value="1"/>
</dbReference>
<dbReference type="InterPro" id="IPR022761">
    <property type="entry name" value="Fumarate_lyase_N"/>
</dbReference>
<dbReference type="GO" id="GO:0005829">
    <property type="term" value="C:cytosol"/>
    <property type="evidence" value="ECO:0007669"/>
    <property type="project" value="TreeGrafter"/>
</dbReference>
<dbReference type="HOGENOM" id="CLU_030949_0_1_6"/>
<proteinExistence type="predicted"/>
<dbReference type="GO" id="GO:0070626">
    <property type="term" value="F:(S)-2-(5-amino-1-(5-phospho-D-ribosyl)imidazole-4-carboxamido) succinate lyase (fumarate-forming) activity"/>
    <property type="evidence" value="ECO:0007669"/>
    <property type="project" value="TreeGrafter"/>
</dbReference>